<dbReference type="GO" id="GO:0005576">
    <property type="term" value="C:extracellular region"/>
    <property type="evidence" value="ECO:0007669"/>
    <property type="project" value="UniProtKB-SubCell"/>
</dbReference>
<name>A0A069DX55_9HEMI</name>
<evidence type="ECO:0000256" key="5">
    <source>
        <dbReference type="SAM" id="SignalP"/>
    </source>
</evidence>
<organism evidence="6">
    <name type="scientific">Panstrongylus megistus</name>
    <dbReference type="NCBI Taxonomy" id="65343"/>
    <lineage>
        <taxon>Eukaryota</taxon>
        <taxon>Metazoa</taxon>
        <taxon>Ecdysozoa</taxon>
        <taxon>Arthropoda</taxon>
        <taxon>Hexapoda</taxon>
        <taxon>Insecta</taxon>
        <taxon>Pterygota</taxon>
        <taxon>Neoptera</taxon>
        <taxon>Paraneoptera</taxon>
        <taxon>Hemiptera</taxon>
        <taxon>Heteroptera</taxon>
        <taxon>Panheteroptera</taxon>
        <taxon>Cimicomorpha</taxon>
        <taxon>Reduviidae</taxon>
        <taxon>Triatominae</taxon>
        <taxon>Panstrongylus</taxon>
    </lineage>
</organism>
<dbReference type="SUPFAM" id="SSF50814">
    <property type="entry name" value="Lipocalins"/>
    <property type="match status" value="1"/>
</dbReference>
<comment type="similarity">
    <text evidence="4">Belongs to the calycin superfamily. Triabin family.</text>
</comment>
<dbReference type="InterPro" id="IPR005657">
    <property type="entry name" value="Triabi/Procalin"/>
</dbReference>
<dbReference type="EMBL" id="GBGD01002975">
    <property type="protein sequence ID" value="JAC85914.1"/>
    <property type="molecule type" value="mRNA"/>
</dbReference>
<feature type="signal peptide" evidence="5">
    <location>
        <begin position="1"/>
        <end position="16"/>
    </location>
</feature>
<dbReference type="InterPro" id="IPR012674">
    <property type="entry name" value="Calycin"/>
</dbReference>
<comment type="subcellular location">
    <subcellularLocation>
        <location evidence="1">Secreted</location>
    </subcellularLocation>
</comment>
<dbReference type="Pfam" id="PF03973">
    <property type="entry name" value="Triabin"/>
    <property type="match status" value="1"/>
</dbReference>
<protein>
    <submittedName>
        <fullName evidence="6">Putative triabin</fullName>
    </submittedName>
</protein>
<accession>A0A069DX55</accession>
<evidence type="ECO:0000256" key="4">
    <source>
        <dbReference type="ARBA" id="ARBA00034121"/>
    </source>
</evidence>
<evidence type="ECO:0000256" key="2">
    <source>
        <dbReference type="ARBA" id="ARBA00022525"/>
    </source>
</evidence>
<evidence type="ECO:0000313" key="6">
    <source>
        <dbReference type="EMBL" id="JAC85914.1"/>
    </source>
</evidence>
<dbReference type="Gene3D" id="2.40.128.20">
    <property type="match status" value="1"/>
</dbReference>
<keyword evidence="2" id="KW-0964">Secreted</keyword>
<feature type="non-terminal residue" evidence="6">
    <location>
        <position position="1"/>
    </location>
</feature>
<keyword evidence="3 5" id="KW-0732">Signal</keyword>
<feature type="chain" id="PRO_5001663556" evidence="5">
    <location>
        <begin position="17"/>
        <end position="203"/>
    </location>
</feature>
<reference evidence="6" key="1">
    <citation type="journal article" date="2015" name="J. Med. Entomol.">
        <title>A Deep Insight Into the Sialotranscriptome of the Chagas Disease Vector, Panstrongylus megistus (Hemiptera: Heteroptera).</title>
        <authorList>
            <person name="Ribeiro J.M."/>
            <person name="Schwarz A."/>
            <person name="Francischetti I.M."/>
        </authorList>
    </citation>
    <scope>NUCLEOTIDE SEQUENCE</scope>
    <source>
        <tissue evidence="6">Salivary glands</tissue>
    </source>
</reference>
<evidence type="ECO:0000256" key="1">
    <source>
        <dbReference type="ARBA" id="ARBA00004613"/>
    </source>
</evidence>
<dbReference type="AlphaFoldDB" id="A0A069DX55"/>
<proteinExistence type="evidence at transcript level"/>
<dbReference type="CDD" id="cd19423">
    <property type="entry name" value="lipocalin_LTBP1-like"/>
    <property type="match status" value="1"/>
</dbReference>
<dbReference type="GO" id="GO:0030682">
    <property type="term" value="P:symbiont-mediated perturbation of host defenses"/>
    <property type="evidence" value="ECO:0007669"/>
    <property type="project" value="InterPro"/>
</dbReference>
<evidence type="ECO:0000256" key="3">
    <source>
        <dbReference type="ARBA" id="ARBA00022729"/>
    </source>
</evidence>
<sequence length="203" mass="23044">IAFIVILMYAFAKVSSESKKCQRNAMSGFDLNKYLKLSHAYATNAWHGSSSTVCREFNTTRNSDGKVVISLYGHYESSRKSYYSEANCNATGENGINGEFSLDCKTEKDTRRKNTKTTPPTTKLYISVIDTDYENYAILYMCIIFGSGINENTVVLKTDKDAKGDDNKIKDYINSQGMYFDTFISRNNTFCEDVKNKNEKKKL</sequence>